<name>A0ABC9TIP0_ENTFL</name>
<dbReference type="EMBL" id="ATIR01000061">
    <property type="protein sequence ID" value="EPI07497.1"/>
    <property type="molecule type" value="Genomic_DNA"/>
</dbReference>
<feature type="transmembrane region" description="Helical" evidence="1">
    <location>
        <begin position="21"/>
        <end position="41"/>
    </location>
</feature>
<evidence type="ECO:0000313" key="2">
    <source>
        <dbReference type="EMBL" id="EPI07497.1"/>
    </source>
</evidence>
<accession>A0ABC9TIP0</accession>
<keyword evidence="1" id="KW-0812">Transmembrane</keyword>
<dbReference type="AlphaFoldDB" id="A0ABC9TIP0"/>
<comment type="caution">
    <text evidence="2">The sequence shown here is derived from an EMBL/GenBank/DDBJ whole genome shotgun (WGS) entry which is preliminary data.</text>
</comment>
<keyword evidence="1" id="KW-1133">Transmembrane helix</keyword>
<gene>
    <name evidence="2" type="ORF">D358_01951</name>
</gene>
<dbReference type="Proteomes" id="UP000015750">
    <property type="component" value="Unassembled WGS sequence"/>
</dbReference>
<evidence type="ECO:0000313" key="3">
    <source>
        <dbReference type="Proteomes" id="UP000015750"/>
    </source>
</evidence>
<organism evidence="2 3">
    <name type="scientific">Enterococcus faecalis RP2S-4</name>
    <dbReference type="NCBI Taxonomy" id="1244145"/>
    <lineage>
        <taxon>Bacteria</taxon>
        <taxon>Bacillati</taxon>
        <taxon>Bacillota</taxon>
        <taxon>Bacilli</taxon>
        <taxon>Lactobacillales</taxon>
        <taxon>Enterococcaceae</taxon>
        <taxon>Enterococcus</taxon>
    </lineage>
</organism>
<keyword evidence="1" id="KW-0472">Membrane</keyword>
<sequence length="203" mass="24162">MFCSFVILNKKGAVHMKNLDIPTYINLILIIINIGIGIYTFNSEQKTSRINPIINNLLHNLFVPFQNSIGKSLFKKIDTENVITIHKNLILLHKEIKDTELEFGLSYLTTYYLDRIIRFGLPLSKKRLRGYNLEFKNFSYYYFKDLNKFRRKAGLPRYKFSYRINFKLYSNKLGVTFYYIKNFILIFIAVSSLQLLLFYFLNK</sequence>
<feature type="transmembrane region" description="Helical" evidence="1">
    <location>
        <begin position="177"/>
        <end position="201"/>
    </location>
</feature>
<reference evidence="2 3" key="1">
    <citation type="submission" date="2013-06" db="EMBL/GenBank/DDBJ databases">
        <authorList>
            <person name="Weinstock G."/>
            <person name="Sodergren E."/>
            <person name="Lobos E.A."/>
            <person name="Fulton L."/>
            <person name="Fulton R."/>
            <person name="Courtney L."/>
            <person name="Fronick C."/>
            <person name="O'Laughlin M."/>
            <person name="Godfrey J."/>
            <person name="Wilson R.M."/>
            <person name="Miner T."/>
            <person name="Farmer C."/>
            <person name="Delehaunty K."/>
            <person name="Cordes M."/>
            <person name="Minx P."/>
            <person name="Tomlinson C."/>
            <person name="Chen J."/>
            <person name="Wollam A."/>
            <person name="Pepin K.H."/>
            <person name="Bhonagiri V."/>
            <person name="Zhang X."/>
            <person name="Warren W."/>
            <person name="Mitreva M."/>
            <person name="Mardis E.R."/>
            <person name="Wilson R.K."/>
        </authorList>
    </citation>
    <scope>NUCLEOTIDE SEQUENCE [LARGE SCALE GENOMIC DNA]</scope>
    <source>
        <strain evidence="2 3">RP2S-4</strain>
    </source>
</reference>
<protein>
    <submittedName>
        <fullName evidence="2">Uncharacterized protein</fullName>
    </submittedName>
</protein>
<proteinExistence type="predicted"/>
<evidence type="ECO:0000256" key="1">
    <source>
        <dbReference type="SAM" id="Phobius"/>
    </source>
</evidence>